<name>A0ABW5C308_9BACI</name>
<gene>
    <name evidence="4" type="ORF">ACFSKK_23440</name>
</gene>
<dbReference type="InterPro" id="IPR016181">
    <property type="entry name" value="Acyl_CoA_acyltransferase"/>
</dbReference>
<dbReference type="InterPro" id="IPR050680">
    <property type="entry name" value="YpeA/RimI_acetyltransf"/>
</dbReference>
<dbReference type="Gene3D" id="3.40.630.30">
    <property type="match status" value="1"/>
</dbReference>
<evidence type="ECO:0000256" key="1">
    <source>
        <dbReference type="ARBA" id="ARBA00022679"/>
    </source>
</evidence>
<keyword evidence="2 4" id="KW-0012">Acyltransferase</keyword>
<dbReference type="PANTHER" id="PTHR43420:SF12">
    <property type="entry name" value="N-ACETYLTRANSFERASE DOMAIN-CONTAINING PROTEIN"/>
    <property type="match status" value="1"/>
</dbReference>
<evidence type="ECO:0000313" key="4">
    <source>
        <dbReference type="EMBL" id="MFD2216633.1"/>
    </source>
</evidence>
<reference evidence="5" key="1">
    <citation type="journal article" date="2019" name="Int. J. Syst. Evol. Microbiol.">
        <title>The Global Catalogue of Microorganisms (GCM) 10K type strain sequencing project: providing services to taxonomists for standard genome sequencing and annotation.</title>
        <authorList>
            <consortium name="The Broad Institute Genomics Platform"/>
            <consortium name="The Broad Institute Genome Sequencing Center for Infectious Disease"/>
            <person name="Wu L."/>
            <person name="Ma J."/>
        </authorList>
    </citation>
    <scope>NUCLEOTIDE SEQUENCE [LARGE SCALE GENOMIC DNA]</scope>
    <source>
        <strain evidence="5">CGMCC 1.15474</strain>
    </source>
</reference>
<sequence>MTIKVIEATKDDVHFLWDMLYEAVYVDEHSEKPPRSIIETPKMASYVKDWGRHGDLALLAVDSNGNKLGAVWIRLFDDLSKTYGYIDEETPILSMAILPQFRGKGIGSELLKEIKSQAASKGFLRISLSVDPSNPALRLYERFGFKKTGIDGTSWDMVAELGEQ</sequence>
<proteinExistence type="predicted"/>
<keyword evidence="5" id="KW-1185">Reference proteome</keyword>
<evidence type="ECO:0000259" key="3">
    <source>
        <dbReference type="PROSITE" id="PS51186"/>
    </source>
</evidence>
<dbReference type="PROSITE" id="PS51186">
    <property type="entry name" value="GNAT"/>
    <property type="match status" value="1"/>
</dbReference>
<dbReference type="EC" id="2.3.-.-" evidence="4"/>
<dbReference type="InterPro" id="IPR000182">
    <property type="entry name" value="GNAT_dom"/>
</dbReference>
<dbReference type="PANTHER" id="PTHR43420">
    <property type="entry name" value="ACETYLTRANSFERASE"/>
    <property type="match status" value="1"/>
</dbReference>
<dbReference type="Pfam" id="PF00583">
    <property type="entry name" value="Acetyltransf_1"/>
    <property type="match status" value="1"/>
</dbReference>
<dbReference type="RefSeq" id="WP_247339515.1">
    <property type="nucleotide sequence ID" value="NZ_CP095550.1"/>
</dbReference>
<evidence type="ECO:0000256" key="2">
    <source>
        <dbReference type="ARBA" id="ARBA00023315"/>
    </source>
</evidence>
<keyword evidence="1 4" id="KW-0808">Transferase</keyword>
<comment type="caution">
    <text evidence="4">The sequence shown here is derived from an EMBL/GenBank/DDBJ whole genome shotgun (WGS) entry which is preliminary data.</text>
</comment>
<protein>
    <submittedName>
        <fullName evidence="4">GNAT family N-acetyltransferase</fullName>
        <ecNumber evidence="4">2.3.-.-</ecNumber>
    </submittedName>
</protein>
<organism evidence="4 5">
    <name type="scientific">Metabacillus endolithicus</name>
    <dbReference type="NCBI Taxonomy" id="1535204"/>
    <lineage>
        <taxon>Bacteria</taxon>
        <taxon>Bacillati</taxon>
        <taxon>Bacillota</taxon>
        <taxon>Bacilli</taxon>
        <taxon>Bacillales</taxon>
        <taxon>Bacillaceae</taxon>
        <taxon>Metabacillus</taxon>
    </lineage>
</organism>
<feature type="domain" description="N-acetyltransferase" evidence="3">
    <location>
        <begin position="3"/>
        <end position="162"/>
    </location>
</feature>
<evidence type="ECO:0000313" key="5">
    <source>
        <dbReference type="Proteomes" id="UP001597318"/>
    </source>
</evidence>
<dbReference type="CDD" id="cd04301">
    <property type="entry name" value="NAT_SF"/>
    <property type="match status" value="1"/>
</dbReference>
<dbReference type="GO" id="GO:0016746">
    <property type="term" value="F:acyltransferase activity"/>
    <property type="evidence" value="ECO:0007669"/>
    <property type="project" value="UniProtKB-KW"/>
</dbReference>
<dbReference type="Proteomes" id="UP001597318">
    <property type="component" value="Unassembled WGS sequence"/>
</dbReference>
<dbReference type="SUPFAM" id="SSF55729">
    <property type="entry name" value="Acyl-CoA N-acyltransferases (Nat)"/>
    <property type="match status" value="1"/>
</dbReference>
<accession>A0ABW5C308</accession>
<dbReference type="EMBL" id="JBHUIK010000008">
    <property type="protein sequence ID" value="MFD2216633.1"/>
    <property type="molecule type" value="Genomic_DNA"/>
</dbReference>